<keyword evidence="4" id="KW-1133">Transmembrane helix</keyword>
<feature type="domain" description="MIF4G" evidence="5">
    <location>
        <begin position="41"/>
        <end position="263"/>
    </location>
</feature>
<evidence type="ECO:0000256" key="4">
    <source>
        <dbReference type="SAM" id="Phobius"/>
    </source>
</evidence>
<feature type="region of interest" description="Disordered" evidence="3">
    <location>
        <begin position="1115"/>
        <end position="1153"/>
    </location>
</feature>
<dbReference type="SMART" id="SM00543">
    <property type="entry name" value="MIF4G"/>
    <property type="match status" value="3"/>
</dbReference>
<feature type="compositionally biased region" description="Polar residues" evidence="3">
    <location>
        <begin position="1117"/>
        <end position="1135"/>
    </location>
</feature>
<feature type="compositionally biased region" description="Acidic residues" evidence="3">
    <location>
        <begin position="1038"/>
        <end position="1048"/>
    </location>
</feature>
<keyword evidence="4" id="KW-0812">Transmembrane</keyword>
<dbReference type="InterPro" id="IPR007193">
    <property type="entry name" value="Upf2/Nmd2_C"/>
</dbReference>
<feature type="transmembrane region" description="Helical" evidence="4">
    <location>
        <begin position="1175"/>
        <end position="1192"/>
    </location>
</feature>
<dbReference type="PANTHER" id="PTHR12839">
    <property type="entry name" value="NONSENSE-MEDIATED MRNA DECAY PROTEIN 2 UP-FRAMESHIFT SUPPRESSOR 2"/>
    <property type="match status" value="1"/>
</dbReference>
<dbReference type="GO" id="GO:0000184">
    <property type="term" value="P:nuclear-transcribed mRNA catabolic process, nonsense-mediated decay"/>
    <property type="evidence" value="ECO:0007669"/>
    <property type="project" value="InterPro"/>
</dbReference>
<feature type="compositionally biased region" description="Gly residues" evidence="3">
    <location>
        <begin position="1137"/>
        <end position="1149"/>
    </location>
</feature>
<feature type="compositionally biased region" description="Basic and acidic residues" evidence="3">
    <location>
        <begin position="974"/>
        <end position="993"/>
    </location>
</feature>
<sequence length="1199" mass="135898">MQEARLEEYKKIIDQKTSLRRSNLNPERPDANYLRTLDSSIKRNTTVIKKLKTINDEQKDGLMDELKSVNLSKFVSEAVSYICEAKLRSADIQAAVQVCSLLHQRYKDFSPCLIQGLLKVFFPGKSVDDLDADKNSRAMKKRSTLKLLIELYFVGIVEDASIFVNIIKDLTSAEHLKDREGTQTNLSLLSTFARQGKFFLGLQPHGQEAYDEFFKELNVTAEQKKFFKKALNSYYDTVAELLQSEHVSLRLMEAENAKVLSAKGELSDENTASYEKLRKSFDQLLRGVSSLAESLDMQPPVMPDDGNTTRVTTRTDALPSSGKDSSALEPIWDDEDTKAFYESLPDLRAFVPAVLLGEVEPKSNEQHAKGREQSSESTSEQETELHDDFQTSATEHQLEVKLDGGVKESDDKDKEKGKDGEKEKSKEKDLDKKNDREKEKGRAMDGASLDNILQRLPGCVSRDLIDQLTVEFCYLNSKANRKKLARALFNVNRTSLELLPYYSRLVATLSTCMKDVPSMLLSMLEEEFNFLINKKDQINIETKIKNIRFIGELCKFKMAPPALVFSCLKSCLDDFSHHNIDVACNLLETCGRFLYRSPETTIRMANMLEILMRLKNVKNLDPRHSTLVENAYYLCKPPERSARISKVRPPLHQYIRKLLFSDLDKSSVEHVLRQLRKLPWAECQQYLLKCFLKVHKGKYSQVHLIALLTASLSRYHDDFAVAVVDEVLEEIRVGLELNDYGMQQRRLAHMRFLGELYSYKHIDSSVVFDTLYLIIVFGHGTPEQDVLDPPEDCFRIRLIITLLQTCGHYFSKGSSKRKLDKFLLHFQRYIISKGPLPLDIEFDIQDLFGELRPNMSRYLSIEELVAALVELEENERSAPVEKVENERHSDNESHKRQARDAGPSVNGGSAANGIEENGKDHEIADSESYSDSGSIDGREDEDILSEDKSNDGSDNEGDDEDDGIPVGSDEDENVEVRQKVMKVDPKEQEDFDRELKALLQESLESRKSEARSRLPLNMMVPMNVLEGSSKDSRATESESGEETVDEEGGNAGGSSKVRVKVLMKKGHKQQTRQMLIPADSSIVRSTKQQEAAELEEKQSIKRRILEYNEREEEELNGASQMGNWGQGATNTSSIRSGGRGSWDGSARGGGRQRHHIAGSGGFYHSYGRRRTVSCVSYFVLSFFLAGPCFSLFNRLTIRL</sequence>
<evidence type="ECO:0000259" key="5">
    <source>
        <dbReference type="SMART" id="SM00543"/>
    </source>
</evidence>
<dbReference type="SMR" id="A0A1D6HDU9"/>
<dbReference type="InterPro" id="IPR039762">
    <property type="entry name" value="Nmd2/UPF2"/>
</dbReference>
<evidence type="ECO:0000313" key="6">
    <source>
        <dbReference type="EMBL" id="AQK72847.1"/>
    </source>
</evidence>
<dbReference type="Pfam" id="PF04050">
    <property type="entry name" value="Upf2"/>
    <property type="match status" value="1"/>
</dbReference>
<feature type="compositionally biased region" description="Basic and acidic residues" evidence="3">
    <location>
        <begin position="396"/>
        <end position="443"/>
    </location>
</feature>
<keyword evidence="2" id="KW-0963">Cytoplasm</keyword>
<feature type="non-terminal residue" evidence="6">
    <location>
        <position position="1199"/>
    </location>
</feature>
<feature type="compositionally biased region" description="Polar residues" evidence="3">
    <location>
        <begin position="306"/>
        <end position="315"/>
    </location>
</feature>
<dbReference type="GO" id="GO:0005737">
    <property type="term" value="C:cytoplasm"/>
    <property type="evidence" value="ECO:0007669"/>
    <property type="project" value="UniProtKB-SubCell"/>
</dbReference>
<feature type="region of interest" description="Disordered" evidence="3">
    <location>
        <begin position="1022"/>
        <end position="1057"/>
    </location>
</feature>
<dbReference type="Gene3D" id="1.25.40.180">
    <property type="match status" value="3"/>
</dbReference>
<feature type="compositionally biased region" description="Basic and acidic residues" evidence="3">
    <location>
        <begin position="875"/>
        <end position="899"/>
    </location>
</feature>
<proteinExistence type="predicted"/>
<dbReference type="AlphaFoldDB" id="A0A1D6HDU9"/>
<feature type="compositionally biased region" description="Basic and acidic residues" evidence="3">
    <location>
        <begin position="362"/>
        <end position="374"/>
    </location>
</feature>
<dbReference type="FunFam" id="1.25.40.180:FF:000030">
    <property type="entry name" value="Regulator of nonsense transcripts UPF2"/>
    <property type="match status" value="1"/>
</dbReference>
<dbReference type="InterPro" id="IPR016024">
    <property type="entry name" value="ARM-type_fold"/>
</dbReference>
<organism evidence="6">
    <name type="scientific">Zea mays</name>
    <name type="common">Maize</name>
    <dbReference type="NCBI Taxonomy" id="4577"/>
    <lineage>
        <taxon>Eukaryota</taxon>
        <taxon>Viridiplantae</taxon>
        <taxon>Streptophyta</taxon>
        <taxon>Embryophyta</taxon>
        <taxon>Tracheophyta</taxon>
        <taxon>Spermatophyta</taxon>
        <taxon>Magnoliopsida</taxon>
        <taxon>Liliopsida</taxon>
        <taxon>Poales</taxon>
        <taxon>Poaceae</taxon>
        <taxon>PACMAD clade</taxon>
        <taxon>Panicoideae</taxon>
        <taxon>Andropogonodae</taxon>
        <taxon>Andropogoneae</taxon>
        <taxon>Tripsacinae</taxon>
        <taxon>Zea</taxon>
    </lineage>
</organism>
<dbReference type="IntAct" id="A0A1D6HDU9">
    <property type="interactions" value="4"/>
</dbReference>
<feature type="region of interest" description="Disordered" evidence="3">
    <location>
        <begin position="875"/>
        <end position="993"/>
    </location>
</feature>
<feature type="compositionally biased region" description="Acidic residues" evidence="3">
    <location>
        <begin position="953"/>
        <end position="973"/>
    </location>
</feature>
<evidence type="ECO:0000256" key="2">
    <source>
        <dbReference type="ARBA" id="ARBA00022490"/>
    </source>
</evidence>
<keyword evidence="4" id="KW-0472">Membrane</keyword>
<dbReference type="FunFam" id="1.25.40.180:FF:000033">
    <property type="entry name" value="Regulator of nonsense transcripts UPF2"/>
    <property type="match status" value="1"/>
</dbReference>
<dbReference type="SUPFAM" id="SSF48371">
    <property type="entry name" value="ARM repeat"/>
    <property type="match status" value="3"/>
</dbReference>
<feature type="region of interest" description="Disordered" evidence="3">
    <location>
        <begin position="362"/>
        <end position="443"/>
    </location>
</feature>
<reference evidence="6" key="1">
    <citation type="submission" date="2015-12" db="EMBL/GenBank/DDBJ databases">
        <title>Update maize B73 reference genome by single molecule sequencing technologies.</title>
        <authorList>
            <consortium name="Maize Genome Sequencing Project"/>
            <person name="Ware D."/>
        </authorList>
    </citation>
    <scope>NUCLEOTIDE SEQUENCE</scope>
    <source>
        <tissue evidence="6">Seedling</tissue>
    </source>
</reference>
<dbReference type="ExpressionAtlas" id="A0A1D6HDU9">
    <property type="expression patterns" value="baseline and differential"/>
</dbReference>
<protein>
    <submittedName>
        <fullName evidence="6">Regulator of nonsense transcripts UPF2</fullName>
    </submittedName>
</protein>
<accession>A0A1D6HDU9</accession>
<feature type="domain" description="MIF4G" evidence="5">
    <location>
        <begin position="450"/>
        <end position="638"/>
    </location>
</feature>
<comment type="subcellular location">
    <subcellularLocation>
        <location evidence="1">Cytoplasm</location>
    </subcellularLocation>
</comment>
<dbReference type="InterPro" id="IPR003890">
    <property type="entry name" value="MIF4G-like_typ-3"/>
</dbReference>
<evidence type="ECO:0000256" key="1">
    <source>
        <dbReference type="ARBA" id="ARBA00004496"/>
    </source>
</evidence>
<feature type="domain" description="MIF4G" evidence="5">
    <location>
        <begin position="653"/>
        <end position="854"/>
    </location>
</feature>
<gene>
    <name evidence="6" type="ORF">ZEAMMB73_Zm00001d017303</name>
</gene>
<dbReference type="GO" id="GO:0003723">
    <property type="term" value="F:RNA binding"/>
    <property type="evidence" value="ECO:0007669"/>
    <property type="project" value="InterPro"/>
</dbReference>
<feature type="region of interest" description="Disordered" evidence="3">
    <location>
        <begin position="296"/>
        <end position="330"/>
    </location>
</feature>
<dbReference type="EMBL" id="CM000781">
    <property type="protein sequence ID" value="AQK72847.1"/>
    <property type="molecule type" value="Genomic_DNA"/>
</dbReference>
<dbReference type="PANTHER" id="PTHR12839:SF7">
    <property type="entry name" value="REGULATOR OF NONSENSE TRANSCRIPTS 2"/>
    <property type="match status" value="1"/>
</dbReference>
<dbReference type="FunFam" id="1.25.40.180:FF:000026">
    <property type="entry name" value="Regulator of nonsense transcripts UPF2"/>
    <property type="match status" value="1"/>
</dbReference>
<dbReference type="Pfam" id="PF02854">
    <property type="entry name" value="MIF4G"/>
    <property type="match status" value="3"/>
</dbReference>
<evidence type="ECO:0000256" key="3">
    <source>
        <dbReference type="SAM" id="MobiDB-lite"/>
    </source>
</evidence>
<dbReference type="STRING" id="4577.A0A1D6HDU9"/>
<name>A0A1D6HDU9_MAIZE</name>